<dbReference type="Pfam" id="PF00166">
    <property type="entry name" value="Cpn10"/>
    <property type="match status" value="1"/>
</dbReference>
<dbReference type="PROSITE" id="PS51987">
    <property type="entry name" value="GS_CATALYTIC"/>
    <property type="match status" value="1"/>
</dbReference>
<dbReference type="AlphaFoldDB" id="A0A5E4N087"/>
<dbReference type="NCBIfam" id="NF001533">
    <property type="entry name" value="PRK00364.2-4"/>
    <property type="match status" value="1"/>
</dbReference>
<evidence type="ECO:0000256" key="8">
    <source>
        <dbReference type="ARBA" id="ARBA00042675"/>
    </source>
</evidence>
<dbReference type="HAMAP" id="MF_00580">
    <property type="entry name" value="CH10"/>
    <property type="match status" value="1"/>
</dbReference>
<dbReference type="InterPro" id="IPR014746">
    <property type="entry name" value="Gln_synth/guanido_kin_cat_dom"/>
</dbReference>
<proteinExistence type="inferred from homology"/>
<evidence type="ECO:0000256" key="13">
    <source>
        <dbReference type="RuleBase" id="RU003479"/>
    </source>
</evidence>
<gene>
    <name evidence="15" type="ORF">CINCED_3A022579</name>
</gene>
<dbReference type="SUPFAM" id="SSF55931">
    <property type="entry name" value="Glutamine synthetase/guanido kinase"/>
    <property type="match status" value="1"/>
</dbReference>
<dbReference type="OrthoDB" id="184876at2759"/>
<comment type="subunit">
    <text evidence="6">Dodecamer. Interacts with BFSP2 and VIM.</text>
</comment>
<evidence type="ECO:0000256" key="10">
    <source>
        <dbReference type="ARBA" id="ARBA00079398"/>
    </source>
</evidence>
<evidence type="ECO:0000259" key="14">
    <source>
        <dbReference type="PROSITE" id="PS51987"/>
    </source>
</evidence>
<dbReference type="Pfam" id="PF00120">
    <property type="entry name" value="Gln-synt_C"/>
    <property type="match status" value="1"/>
</dbReference>
<dbReference type="SUPFAM" id="SSF50129">
    <property type="entry name" value="GroES-like"/>
    <property type="match status" value="1"/>
</dbReference>
<evidence type="ECO:0000256" key="6">
    <source>
        <dbReference type="ARBA" id="ARBA00038790"/>
    </source>
</evidence>
<evidence type="ECO:0000256" key="12">
    <source>
        <dbReference type="RuleBase" id="RU000384"/>
    </source>
</evidence>
<dbReference type="PANTHER" id="PTHR43407">
    <property type="entry name" value="GLUTAMINE SYNTHETASE"/>
    <property type="match status" value="1"/>
</dbReference>
<dbReference type="GO" id="GO:0004356">
    <property type="term" value="F:glutamine synthetase activity"/>
    <property type="evidence" value="ECO:0007669"/>
    <property type="project" value="InterPro"/>
</dbReference>
<sequence length="456" mass="51404">MSDLVKFLEQNSVKFVDFRFTDLIGKVHSTTYNADRLDENKIDLVPDLQTIFLDPFCVQPTAVVLCMHDSRSVAKKAYDYFLSTKIADEVLCGFEIGFSIFDEVQFRVSQYNSHVSLSPVENYLSVKKHNHGSFDSTSAMDPLSDLRSEILLMMQESGIENSLYHKKISPFQGLIRVDSSRLLNCADSVQKSKYVIRNVAQSYGKTATFMPKAIAQNSLYLYQSLLKNNEDLLKNPENYLYYMGGIIKHMKAINAYSNPTTNSYSRLIDLPNLFLQSKLSFPDPTANPYFCFAAILMAGLDGIQNKINLNEIEKQTSRSLGEALEMLSNDREFLLRGEVFTNEQIDKYIEKKCEEIKSIEMAIHPAEVLDDSVLIKPVSEEKQGGIVLPSSAEKKPTKGDVIVVGEGSRNANGERTALTVKVGDKVFYRQWAGTEIEHDGEKLIVMKESDIIAIIK</sequence>
<dbReference type="GO" id="GO:0044183">
    <property type="term" value="F:protein folding chaperone"/>
    <property type="evidence" value="ECO:0007669"/>
    <property type="project" value="InterPro"/>
</dbReference>
<evidence type="ECO:0000256" key="11">
    <source>
        <dbReference type="PROSITE-ProRule" id="PRU01331"/>
    </source>
</evidence>
<dbReference type="Gene3D" id="3.30.590.10">
    <property type="entry name" value="Glutamine synthetase/guanido kinase, catalytic domain"/>
    <property type="match status" value="2"/>
</dbReference>
<dbReference type="InterPro" id="IPR020818">
    <property type="entry name" value="Chaperonin_GroES"/>
</dbReference>
<dbReference type="InterPro" id="IPR037124">
    <property type="entry name" value="Chaperonin_GroES_sf"/>
</dbReference>
<dbReference type="SUPFAM" id="SSF54368">
    <property type="entry name" value="Glutamine synthetase, N-terminal domain"/>
    <property type="match status" value="1"/>
</dbReference>
<name>A0A5E4N087_9HEMI</name>
<evidence type="ECO:0000256" key="9">
    <source>
        <dbReference type="ARBA" id="ARBA00073031"/>
    </source>
</evidence>
<dbReference type="SMART" id="SM00883">
    <property type="entry name" value="Cpn10"/>
    <property type="match status" value="1"/>
</dbReference>
<feature type="domain" description="GS catalytic" evidence="14">
    <location>
        <begin position="70"/>
        <end position="267"/>
    </location>
</feature>
<dbReference type="GO" id="GO:0005737">
    <property type="term" value="C:cytoplasm"/>
    <property type="evidence" value="ECO:0007669"/>
    <property type="project" value="TreeGrafter"/>
</dbReference>
<evidence type="ECO:0000256" key="7">
    <source>
        <dbReference type="ARBA" id="ARBA00039404"/>
    </source>
</evidence>
<dbReference type="InterPro" id="IPR011032">
    <property type="entry name" value="GroES-like_sf"/>
</dbReference>
<evidence type="ECO:0000256" key="1">
    <source>
        <dbReference type="ARBA" id="ARBA00006975"/>
    </source>
</evidence>
<comment type="similarity">
    <text evidence="2 11 12">Belongs to the glutamine synthetase family.</text>
</comment>
<organism evidence="15 16">
    <name type="scientific">Cinara cedri</name>
    <dbReference type="NCBI Taxonomy" id="506608"/>
    <lineage>
        <taxon>Eukaryota</taxon>
        <taxon>Metazoa</taxon>
        <taxon>Ecdysozoa</taxon>
        <taxon>Arthropoda</taxon>
        <taxon>Hexapoda</taxon>
        <taxon>Insecta</taxon>
        <taxon>Pterygota</taxon>
        <taxon>Neoptera</taxon>
        <taxon>Paraneoptera</taxon>
        <taxon>Hemiptera</taxon>
        <taxon>Sternorrhyncha</taxon>
        <taxon>Aphidomorpha</taxon>
        <taxon>Aphidoidea</taxon>
        <taxon>Aphididae</taxon>
        <taxon>Lachninae</taxon>
        <taxon>Cinara</taxon>
    </lineage>
</organism>
<dbReference type="PRINTS" id="PR00297">
    <property type="entry name" value="CHAPERONIN10"/>
</dbReference>
<dbReference type="GO" id="GO:0006542">
    <property type="term" value="P:glutamine biosynthetic process"/>
    <property type="evidence" value="ECO:0007669"/>
    <property type="project" value="InterPro"/>
</dbReference>
<dbReference type="SMART" id="SM01230">
    <property type="entry name" value="Gln-synt_C"/>
    <property type="match status" value="1"/>
</dbReference>
<dbReference type="GO" id="GO:0005524">
    <property type="term" value="F:ATP binding"/>
    <property type="evidence" value="ECO:0007669"/>
    <property type="project" value="InterPro"/>
</dbReference>
<comment type="function">
    <text evidence="5">May act as a component of the cytoskeleton or as a chaperone for the reorganization of intermediate filament proteins during terminal differentiation in the lens. Does not seem to have enzymatic activity.</text>
</comment>
<dbReference type="Gene3D" id="2.30.33.40">
    <property type="entry name" value="GroES chaperonin"/>
    <property type="match status" value="1"/>
</dbReference>
<evidence type="ECO:0000256" key="5">
    <source>
        <dbReference type="ARBA" id="ARBA00037583"/>
    </source>
</evidence>
<dbReference type="GO" id="GO:0019740">
    <property type="term" value="P:nitrogen utilization"/>
    <property type="evidence" value="ECO:0007669"/>
    <property type="project" value="TreeGrafter"/>
</dbReference>
<evidence type="ECO:0000313" key="15">
    <source>
        <dbReference type="EMBL" id="VVC35084.1"/>
    </source>
</evidence>
<accession>A0A5E4N087</accession>
<evidence type="ECO:0000256" key="2">
    <source>
        <dbReference type="ARBA" id="ARBA00009897"/>
    </source>
</evidence>
<keyword evidence="3 13" id="KW-0143">Chaperone</keyword>
<evidence type="ECO:0000313" key="16">
    <source>
        <dbReference type="Proteomes" id="UP000325440"/>
    </source>
</evidence>
<keyword evidence="16" id="KW-1185">Reference proteome</keyword>
<reference evidence="15 16" key="1">
    <citation type="submission" date="2019-08" db="EMBL/GenBank/DDBJ databases">
        <authorList>
            <person name="Alioto T."/>
            <person name="Alioto T."/>
            <person name="Gomez Garrido J."/>
        </authorList>
    </citation>
    <scope>NUCLEOTIDE SEQUENCE [LARGE SCALE GENOMIC DNA]</scope>
</reference>
<dbReference type="CDD" id="cd00320">
    <property type="entry name" value="cpn10"/>
    <property type="match status" value="1"/>
</dbReference>
<dbReference type="FunFam" id="2.30.33.40:FF:000001">
    <property type="entry name" value="10 kDa chaperonin"/>
    <property type="match status" value="1"/>
</dbReference>
<dbReference type="InterPro" id="IPR008146">
    <property type="entry name" value="Gln_synth_cat_dom"/>
</dbReference>
<dbReference type="InterPro" id="IPR036651">
    <property type="entry name" value="Gln_synt_N_sf"/>
</dbReference>
<comment type="similarity">
    <text evidence="1 13">Belongs to the GroES chaperonin family.</text>
</comment>
<evidence type="ECO:0000256" key="4">
    <source>
        <dbReference type="ARBA" id="ARBA00031971"/>
    </source>
</evidence>
<dbReference type="Gene3D" id="3.10.20.70">
    <property type="entry name" value="Glutamine synthetase, N-terminal domain"/>
    <property type="match status" value="1"/>
</dbReference>
<protein>
    <recommendedName>
        <fullName evidence="9">20 kDa chaperonin, chloroplastic</fullName>
    </recommendedName>
    <alternativeName>
        <fullName evidence="4">Chaperonin 10</fullName>
    </alternativeName>
    <alternativeName>
        <fullName evidence="8">Glutamate-ammonia ligase domain-containing protein 1</fullName>
    </alternativeName>
    <alternativeName>
        <fullName evidence="7">Lengsin</fullName>
    </alternativeName>
    <alternativeName>
        <fullName evidence="10">Protein Cpn21</fullName>
    </alternativeName>
</protein>
<dbReference type="GO" id="GO:0016020">
    <property type="term" value="C:membrane"/>
    <property type="evidence" value="ECO:0007669"/>
    <property type="project" value="TreeGrafter"/>
</dbReference>
<dbReference type="Proteomes" id="UP000325440">
    <property type="component" value="Unassembled WGS sequence"/>
</dbReference>
<evidence type="ECO:0000256" key="3">
    <source>
        <dbReference type="ARBA" id="ARBA00023186"/>
    </source>
</evidence>
<dbReference type="PANTHER" id="PTHR43407:SF1">
    <property type="entry name" value="LENGSIN"/>
    <property type="match status" value="1"/>
</dbReference>
<dbReference type="EMBL" id="CABPRJ010001050">
    <property type="protein sequence ID" value="VVC35084.1"/>
    <property type="molecule type" value="Genomic_DNA"/>
</dbReference>